<gene>
    <name evidence="1" type="ORF">S06H3_24716</name>
</gene>
<accession>X1M661</accession>
<organism evidence="1">
    <name type="scientific">marine sediment metagenome</name>
    <dbReference type="NCBI Taxonomy" id="412755"/>
    <lineage>
        <taxon>unclassified sequences</taxon>
        <taxon>metagenomes</taxon>
        <taxon>ecological metagenomes</taxon>
    </lineage>
</organism>
<dbReference type="AlphaFoldDB" id="X1M661"/>
<feature type="non-terminal residue" evidence="1">
    <location>
        <position position="1"/>
    </location>
</feature>
<sequence length="90" mass="10572">AEFALIPYFLANAELKSAVWQDFRQVRLVRDLRLPRIHRSWLFPKKGYKEELHAFFEAARRTDLVRAEWLPGQLDASLATISATKRMQSK</sequence>
<protein>
    <submittedName>
        <fullName evidence="1">Uncharacterized protein</fullName>
    </submittedName>
</protein>
<reference evidence="1" key="1">
    <citation type="journal article" date="2014" name="Front. Microbiol.">
        <title>High frequency of phylogenetically diverse reductive dehalogenase-homologous genes in deep subseafloor sedimentary metagenomes.</title>
        <authorList>
            <person name="Kawai M."/>
            <person name="Futagami T."/>
            <person name="Toyoda A."/>
            <person name="Takaki Y."/>
            <person name="Nishi S."/>
            <person name="Hori S."/>
            <person name="Arai W."/>
            <person name="Tsubouchi T."/>
            <person name="Morono Y."/>
            <person name="Uchiyama I."/>
            <person name="Ito T."/>
            <person name="Fujiyama A."/>
            <person name="Inagaki F."/>
            <person name="Takami H."/>
        </authorList>
    </citation>
    <scope>NUCLEOTIDE SEQUENCE</scope>
    <source>
        <strain evidence="1">Expedition CK06-06</strain>
    </source>
</reference>
<evidence type="ECO:0000313" key="1">
    <source>
        <dbReference type="EMBL" id="GAI27092.1"/>
    </source>
</evidence>
<dbReference type="EMBL" id="BARV01013874">
    <property type="protein sequence ID" value="GAI27092.1"/>
    <property type="molecule type" value="Genomic_DNA"/>
</dbReference>
<name>X1M661_9ZZZZ</name>
<proteinExistence type="predicted"/>
<comment type="caution">
    <text evidence="1">The sequence shown here is derived from an EMBL/GenBank/DDBJ whole genome shotgun (WGS) entry which is preliminary data.</text>
</comment>